<dbReference type="Proteomes" id="UP000050474">
    <property type="component" value="Unassembled WGS sequence"/>
</dbReference>
<name>A0A0Q0B5N0_9PSED</name>
<keyword evidence="2" id="KW-0479">Metal-binding</keyword>
<dbReference type="InterPro" id="IPR036249">
    <property type="entry name" value="Thioredoxin-like_sf"/>
</dbReference>
<gene>
    <name evidence="4" type="ORF">ALO44_100152</name>
</gene>
<comment type="caution">
    <text evidence="4">The sequence shown here is derived from an EMBL/GenBank/DDBJ whole genome shotgun (WGS) entry which is preliminary data.</text>
</comment>
<dbReference type="Gene3D" id="3.40.30.10">
    <property type="entry name" value="Glutaredoxin"/>
    <property type="match status" value="1"/>
</dbReference>
<comment type="similarity">
    <text evidence="1">Belongs to the SCO1/2 family.</text>
</comment>
<keyword evidence="3" id="KW-1015">Disulfide bond</keyword>
<organism evidence="4 5">
    <name type="scientific">Pseudomonas syringae pv. tagetis</name>
    <dbReference type="NCBI Taxonomy" id="129140"/>
    <lineage>
        <taxon>Bacteria</taxon>
        <taxon>Pseudomonadati</taxon>
        <taxon>Pseudomonadota</taxon>
        <taxon>Gammaproteobacteria</taxon>
        <taxon>Pseudomonadales</taxon>
        <taxon>Pseudomonadaceae</taxon>
        <taxon>Pseudomonas</taxon>
    </lineage>
</organism>
<dbReference type="PATRIC" id="fig|129140.3.peg.3144"/>
<sequence length="223" mass="24464">MVNSPPLNLSELTRLILQGTQDMTQHLTRREVVAGLSLLSLGLLAGCGNSNALPFKHGKDMSNEIVGRNFRLKDSQGNVKTLSSFRGLMPMIFFGFTQCPAICPTALARAAQIRKLMGEEGKTLQVVFITLDPERDTPEVIDAYVKAFDPTFVALSGTLEETAATAREFGVFFEKVPLGDTYTISHTATSYVYDTRGVLRLGLSHRLSAQQCTEDLLTLMEVC</sequence>
<evidence type="ECO:0000313" key="4">
    <source>
        <dbReference type="EMBL" id="KPY86115.1"/>
    </source>
</evidence>
<dbReference type="CDD" id="cd02968">
    <property type="entry name" value="SCO"/>
    <property type="match status" value="1"/>
</dbReference>
<feature type="binding site" evidence="2">
    <location>
        <position position="103"/>
    </location>
    <ligand>
        <name>Cu cation</name>
        <dbReference type="ChEBI" id="CHEBI:23378"/>
    </ligand>
</feature>
<dbReference type="STRING" id="129140.ALO44_100152"/>
<dbReference type="AlphaFoldDB" id="A0A0Q0B5N0"/>
<dbReference type="InterPro" id="IPR003782">
    <property type="entry name" value="SCO1/SenC"/>
</dbReference>
<evidence type="ECO:0000313" key="5">
    <source>
        <dbReference type="Proteomes" id="UP000050474"/>
    </source>
</evidence>
<feature type="binding site" evidence="2">
    <location>
        <position position="186"/>
    </location>
    <ligand>
        <name>Cu cation</name>
        <dbReference type="ChEBI" id="CHEBI:23378"/>
    </ligand>
</feature>
<evidence type="ECO:0000256" key="3">
    <source>
        <dbReference type="PIRSR" id="PIRSR603782-2"/>
    </source>
</evidence>
<proteinExistence type="inferred from homology"/>
<protein>
    <submittedName>
        <fullName evidence="4">Sco1/SenC family protein</fullName>
    </submittedName>
</protein>
<reference evidence="4 5" key="1">
    <citation type="submission" date="2015-09" db="EMBL/GenBank/DDBJ databases">
        <title>Genome announcement of multiple Pseudomonas syringae strains.</title>
        <authorList>
            <person name="Thakur S."/>
            <person name="Wang P.W."/>
            <person name="Gong Y."/>
            <person name="Weir B.S."/>
            <person name="Guttman D.S."/>
        </authorList>
    </citation>
    <scope>NUCLEOTIDE SEQUENCE [LARGE SCALE GENOMIC DNA]</scope>
    <source>
        <strain evidence="4 5">ICMP4091</strain>
    </source>
</reference>
<feature type="disulfide bond" description="Redox-active" evidence="3">
    <location>
        <begin position="99"/>
        <end position="103"/>
    </location>
</feature>
<dbReference type="EMBL" id="LJRM01000092">
    <property type="protein sequence ID" value="KPY86115.1"/>
    <property type="molecule type" value="Genomic_DNA"/>
</dbReference>
<keyword evidence="2" id="KW-0186">Copper</keyword>
<feature type="binding site" evidence="2">
    <location>
        <position position="99"/>
    </location>
    <ligand>
        <name>Cu cation</name>
        <dbReference type="ChEBI" id="CHEBI:23378"/>
    </ligand>
</feature>
<accession>A0A0Q0B5N0</accession>
<dbReference type="PANTHER" id="PTHR12151">
    <property type="entry name" value="ELECTRON TRANSPORT PROTIN SCO1/SENC FAMILY MEMBER"/>
    <property type="match status" value="1"/>
</dbReference>
<dbReference type="PANTHER" id="PTHR12151:SF25">
    <property type="entry name" value="LINALOOL DEHYDRATASE_ISOMERASE DOMAIN-CONTAINING PROTEIN"/>
    <property type="match status" value="1"/>
</dbReference>
<evidence type="ECO:0000256" key="1">
    <source>
        <dbReference type="ARBA" id="ARBA00010996"/>
    </source>
</evidence>
<dbReference type="Pfam" id="PF02630">
    <property type="entry name" value="SCO1-SenC"/>
    <property type="match status" value="1"/>
</dbReference>
<evidence type="ECO:0000256" key="2">
    <source>
        <dbReference type="PIRSR" id="PIRSR603782-1"/>
    </source>
</evidence>
<dbReference type="GO" id="GO:0046872">
    <property type="term" value="F:metal ion binding"/>
    <property type="evidence" value="ECO:0007669"/>
    <property type="project" value="UniProtKB-KW"/>
</dbReference>
<dbReference type="SUPFAM" id="SSF52833">
    <property type="entry name" value="Thioredoxin-like"/>
    <property type="match status" value="1"/>
</dbReference>